<proteinExistence type="inferred from homology"/>
<keyword evidence="3" id="KW-0863">Zinc-finger</keyword>
<dbReference type="InterPro" id="IPR001965">
    <property type="entry name" value="Znf_PHD"/>
</dbReference>
<dbReference type="PANTHER" id="PTHR13793:SF160">
    <property type="entry name" value="PHD FINGER PROTEIN RHINOCEROS"/>
    <property type="match status" value="1"/>
</dbReference>
<evidence type="ECO:0000256" key="8">
    <source>
        <dbReference type="SAM" id="MobiDB-lite"/>
    </source>
</evidence>
<feature type="region of interest" description="Disordered" evidence="8">
    <location>
        <begin position="394"/>
        <end position="422"/>
    </location>
</feature>
<dbReference type="PROSITE" id="PS51805">
    <property type="entry name" value="EPHD"/>
    <property type="match status" value="1"/>
</dbReference>
<dbReference type="EMBL" id="OB661114">
    <property type="protein sequence ID" value="CAD7227368.1"/>
    <property type="molecule type" value="Genomic_DNA"/>
</dbReference>
<feature type="region of interest" description="Disordered" evidence="8">
    <location>
        <begin position="1"/>
        <end position="67"/>
    </location>
</feature>
<feature type="compositionally biased region" description="Low complexity" evidence="8">
    <location>
        <begin position="40"/>
        <end position="53"/>
    </location>
</feature>
<comment type="function">
    <text evidence="6">May function as a negative regulator of the EGFR/Ras/MAPK signaling pathway during eye development.</text>
</comment>
<evidence type="ECO:0000256" key="4">
    <source>
        <dbReference type="ARBA" id="ARBA00022833"/>
    </source>
</evidence>
<dbReference type="CDD" id="cd15671">
    <property type="entry name" value="ePHD_JADE"/>
    <property type="match status" value="1"/>
</dbReference>
<dbReference type="SMART" id="SM00249">
    <property type="entry name" value="PHD"/>
    <property type="match status" value="2"/>
</dbReference>
<protein>
    <recommendedName>
        <fullName evidence="7">PHD finger protein rhinoceros</fullName>
    </recommendedName>
</protein>
<dbReference type="InterPro" id="IPR034732">
    <property type="entry name" value="EPHD"/>
</dbReference>
<dbReference type="InterPro" id="IPR019787">
    <property type="entry name" value="Znf_PHD-finger"/>
</dbReference>
<sequence>MSSRLKRPPAKGGDRGGGTKRKRQRIGPASGSGDEGDGGSLASRALSKSSGGTPKHHGGGRGGNSEAPAELFRKDLISAMKLADNEPLTEDDFYLVRDQWKQEWERGVQVPVQPDLLPAPSVKFAPLSPEHGSTSRAASTHVLRLPKSRYLTAPSASFLASRGYSLDDIDVQWLHIFNAERIKMGMKPLSERVLESAVEEFERQALKLRKEHEGKGLEYDENVVCDICRSPDSEEGNEMVFCDLCNICVHQACYGIQTIPRDAWLCRTCSLGIKSPSCVLCPNKGGAMKSTRSGSKWAHVSCALWIPEVSIGCVERMEPITKISAIPQSRWALVCSLCRDRSGACIQCSVKACKNAYHVTCAFANSLEMKALVEDSVKLKSYCSKHSMTKTLANGIDAPVPSSTLPRKKRGEGKSNVSSSKWRDLEATFMSISGNSSSLQTEGNGSD</sequence>
<dbReference type="GO" id="GO:0008270">
    <property type="term" value="F:zinc ion binding"/>
    <property type="evidence" value="ECO:0007669"/>
    <property type="project" value="UniProtKB-KW"/>
</dbReference>
<dbReference type="InterPro" id="IPR013083">
    <property type="entry name" value="Znf_RING/FYVE/PHD"/>
</dbReference>
<keyword evidence="4" id="KW-0862">Zinc</keyword>
<accession>A0A7R8W9D1</accession>
<evidence type="ECO:0000313" key="9">
    <source>
        <dbReference type="EMBL" id="CAD7227368.1"/>
    </source>
</evidence>
<dbReference type="InterPro" id="IPR011011">
    <property type="entry name" value="Znf_FYVE_PHD"/>
</dbReference>
<reference evidence="9" key="1">
    <citation type="submission" date="2020-11" db="EMBL/GenBank/DDBJ databases">
        <authorList>
            <person name="Tran Van P."/>
        </authorList>
    </citation>
    <scope>NUCLEOTIDE SEQUENCE</scope>
</reference>
<dbReference type="PROSITE" id="PS50016">
    <property type="entry name" value="ZF_PHD_2"/>
    <property type="match status" value="1"/>
</dbReference>
<evidence type="ECO:0000256" key="3">
    <source>
        <dbReference type="ARBA" id="ARBA00022771"/>
    </source>
</evidence>
<dbReference type="OrthoDB" id="20839at2759"/>
<dbReference type="FunFam" id="3.30.40.10:FF:000004">
    <property type="entry name" value="Jade family PHD finger 2"/>
    <property type="match status" value="1"/>
</dbReference>
<dbReference type="PROSITE" id="PS01359">
    <property type="entry name" value="ZF_PHD_1"/>
    <property type="match status" value="1"/>
</dbReference>
<dbReference type="Pfam" id="PF13832">
    <property type="entry name" value="zf-HC5HC2H_2"/>
    <property type="match status" value="1"/>
</dbReference>
<keyword evidence="2" id="KW-0677">Repeat</keyword>
<dbReference type="InterPro" id="IPR050701">
    <property type="entry name" value="Histone_Mod_Regulator"/>
</dbReference>
<comment type="similarity">
    <text evidence="5">Belongs to the JADE family.</text>
</comment>
<dbReference type="PANTHER" id="PTHR13793">
    <property type="entry name" value="PHD FINGER PROTEINS"/>
    <property type="match status" value="1"/>
</dbReference>
<keyword evidence="1" id="KW-0479">Metal-binding</keyword>
<dbReference type="GO" id="GO:0006357">
    <property type="term" value="P:regulation of transcription by RNA polymerase II"/>
    <property type="evidence" value="ECO:0007669"/>
    <property type="project" value="TreeGrafter"/>
</dbReference>
<dbReference type="SUPFAM" id="SSF57903">
    <property type="entry name" value="FYVE/PHD zinc finger"/>
    <property type="match status" value="1"/>
</dbReference>
<gene>
    <name evidence="9" type="ORF">CTOB1V02_LOCUS5276</name>
</gene>
<organism evidence="9">
    <name type="scientific">Cyprideis torosa</name>
    <dbReference type="NCBI Taxonomy" id="163714"/>
    <lineage>
        <taxon>Eukaryota</taxon>
        <taxon>Metazoa</taxon>
        <taxon>Ecdysozoa</taxon>
        <taxon>Arthropoda</taxon>
        <taxon>Crustacea</taxon>
        <taxon>Oligostraca</taxon>
        <taxon>Ostracoda</taxon>
        <taxon>Podocopa</taxon>
        <taxon>Podocopida</taxon>
        <taxon>Cytherocopina</taxon>
        <taxon>Cytheroidea</taxon>
        <taxon>Cytherideidae</taxon>
        <taxon>Cyprideis</taxon>
    </lineage>
</organism>
<dbReference type="Pfam" id="PF13831">
    <property type="entry name" value="PHD_2"/>
    <property type="match status" value="1"/>
</dbReference>
<dbReference type="InterPro" id="IPR019786">
    <property type="entry name" value="Zinc_finger_PHD-type_CS"/>
</dbReference>
<dbReference type="Gene3D" id="3.30.40.10">
    <property type="entry name" value="Zinc/RING finger domain, C3HC4 (zinc finger)"/>
    <property type="match status" value="2"/>
</dbReference>
<evidence type="ECO:0000256" key="5">
    <source>
        <dbReference type="ARBA" id="ARBA00038371"/>
    </source>
</evidence>
<evidence type="ECO:0000256" key="6">
    <source>
        <dbReference type="ARBA" id="ARBA00055261"/>
    </source>
</evidence>
<name>A0A7R8W9D1_9CRUS</name>
<evidence type="ECO:0000256" key="1">
    <source>
        <dbReference type="ARBA" id="ARBA00022723"/>
    </source>
</evidence>
<evidence type="ECO:0000256" key="7">
    <source>
        <dbReference type="ARBA" id="ARBA00068706"/>
    </source>
</evidence>
<dbReference type="FunFam" id="3.30.40.10:FF:000030">
    <property type="entry name" value="Protein Jade-1 isoform 1"/>
    <property type="match status" value="1"/>
</dbReference>
<evidence type="ECO:0000256" key="2">
    <source>
        <dbReference type="ARBA" id="ARBA00022737"/>
    </source>
</evidence>
<dbReference type="CDD" id="cd15573">
    <property type="entry name" value="PHD_JADE"/>
    <property type="match status" value="1"/>
</dbReference>
<dbReference type="AlphaFoldDB" id="A0A7R8W9D1"/>